<keyword evidence="7" id="KW-0865">Zymogen</keyword>
<feature type="signal peptide" evidence="10">
    <location>
        <begin position="1"/>
        <end position="16"/>
    </location>
</feature>
<dbReference type="InterPro" id="IPR033116">
    <property type="entry name" value="TRYPSIN_SER"/>
</dbReference>
<keyword evidence="5 9" id="KW-0378">Hydrolase</keyword>
<dbReference type="FunFam" id="2.40.10.10:FF:000146">
    <property type="entry name" value="Serine protease 53"/>
    <property type="match status" value="1"/>
</dbReference>
<evidence type="ECO:0000256" key="4">
    <source>
        <dbReference type="ARBA" id="ARBA00022729"/>
    </source>
</evidence>
<dbReference type="CDD" id="cd00190">
    <property type="entry name" value="Tryp_SPc"/>
    <property type="match status" value="1"/>
</dbReference>
<evidence type="ECO:0000313" key="13">
    <source>
        <dbReference type="RefSeq" id="XP_052132727.1"/>
    </source>
</evidence>
<evidence type="ECO:0000256" key="1">
    <source>
        <dbReference type="ARBA" id="ARBA00004613"/>
    </source>
</evidence>
<dbReference type="GO" id="GO:0006508">
    <property type="term" value="P:proteolysis"/>
    <property type="evidence" value="ECO:0007669"/>
    <property type="project" value="UniProtKB-KW"/>
</dbReference>
<keyword evidence="12" id="KW-1185">Reference proteome</keyword>
<comment type="subcellular location">
    <subcellularLocation>
        <location evidence="1">Secreted</location>
    </subcellularLocation>
</comment>
<dbReference type="PROSITE" id="PS00135">
    <property type="entry name" value="TRYPSIN_SER"/>
    <property type="match status" value="1"/>
</dbReference>
<dbReference type="InterPro" id="IPR009003">
    <property type="entry name" value="Peptidase_S1_PA"/>
</dbReference>
<dbReference type="InterPro" id="IPR043504">
    <property type="entry name" value="Peptidase_S1_PA_chymotrypsin"/>
</dbReference>
<evidence type="ECO:0000256" key="7">
    <source>
        <dbReference type="ARBA" id="ARBA00023145"/>
    </source>
</evidence>
<evidence type="ECO:0000259" key="11">
    <source>
        <dbReference type="PROSITE" id="PS50240"/>
    </source>
</evidence>
<dbReference type="InterPro" id="IPR051333">
    <property type="entry name" value="CLIP_Serine_Protease"/>
</dbReference>
<dbReference type="Gene3D" id="2.40.10.10">
    <property type="entry name" value="Trypsin-like serine proteases"/>
    <property type="match status" value="1"/>
</dbReference>
<dbReference type="PROSITE" id="PS50240">
    <property type="entry name" value="TRYPSIN_DOM"/>
    <property type="match status" value="1"/>
</dbReference>
<dbReference type="InterPro" id="IPR001254">
    <property type="entry name" value="Trypsin_dom"/>
</dbReference>
<dbReference type="OrthoDB" id="5565075at2759"/>
<keyword evidence="3 9" id="KW-0645">Protease</keyword>
<keyword evidence="8" id="KW-1015">Disulfide bond</keyword>
<protein>
    <submittedName>
        <fullName evidence="13">Brachyurin-like</fullName>
    </submittedName>
</protein>
<evidence type="ECO:0000256" key="5">
    <source>
        <dbReference type="ARBA" id="ARBA00022801"/>
    </source>
</evidence>
<dbReference type="RefSeq" id="XP_052132727.1">
    <property type="nucleotide sequence ID" value="XM_052276767.1"/>
</dbReference>
<dbReference type="KEGG" id="foc:127748739"/>
<dbReference type="AlphaFoldDB" id="A0A9C6XBD2"/>
<accession>A0A9C6XBD2</accession>
<dbReference type="SMART" id="SM00020">
    <property type="entry name" value="Tryp_SPc"/>
    <property type="match status" value="1"/>
</dbReference>
<evidence type="ECO:0000256" key="3">
    <source>
        <dbReference type="ARBA" id="ARBA00022670"/>
    </source>
</evidence>
<evidence type="ECO:0000256" key="8">
    <source>
        <dbReference type="ARBA" id="ARBA00023157"/>
    </source>
</evidence>
<dbReference type="PANTHER" id="PTHR24260:SF134">
    <property type="entry name" value="AT07769P-RELATED"/>
    <property type="match status" value="1"/>
</dbReference>
<dbReference type="GO" id="GO:0004252">
    <property type="term" value="F:serine-type endopeptidase activity"/>
    <property type="evidence" value="ECO:0007669"/>
    <property type="project" value="InterPro"/>
</dbReference>
<keyword evidence="4 10" id="KW-0732">Signal</keyword>
<name>A0A9C6XBD2_FRAOC</name>
<sequence length="281" mass="30778">MWRLLLLSVAVSGALALSPLQSQVHLPLSAARPIPQNIPALRIVGGNEAAPGQFPHQVGIWIYKHKSKFFCGGSILNQNTVITAAHCAEAGDSFEIVFGAHHIRKDTSVVRETTKKLVHPKYQDDGHISNDIALLHFDVPIDYTETIQPIRLPSKSQGSLWHAEVTASGWGLLHTDADSVADTLHFVKSRIVTNLYCKVRYFLNYVRDTNVCISGWWAKGTCEGDSGGPLVVYEKDGKPTLVGLTSFGISLGCEVSWPSVFTRVSSYVDWIEAGIKELSGQ</sequence>
<dbReference type="InterPro" id="IPR001314">
    <property type="entry name" value="Peptidase_S1A"/>
</dbReference>
<feature type="domain" description="Peptidase S1" evidence="11">
    <location>
        <begin position="43"/>
        <end position="276"/>
    </location>
</feature>
<evidence type="ECO:0000256" key="2">
    <source>
        <dbReference type="ARBA" id="ARBA00022525"/>
    </source>
</evidence>
<evidence type="ECO:0000256" key="6">
    <source>
        <dbReference type="ARBA" id="ARBA00022825"/>
    </source>
</evidence>
<dbReference type="InterPro" id="IPR018114">
    <property type="entry name" value="TRYPSIN_HIS"/>
</dbReference>
<dbReference type="PANTHER" id="PTHR24260">
    <property type="match status" value="1"/>
</dbReference>
<reference evidence="13" key="1">
    <citation type="submission" date="2025-08" db="UniProtKB">
        <authorList>
            <consortium name="RefSeq"/>
        </authorList>
    </citation>
    <scope>IDENTIFICATION</scope>
    <source>
        <tissue evidence="13">Whole organism</tissue>
    </source>
</reference>
<proteinExistence type="predicted"/>
<keyword evidence="2" id="KW-0964">Secreted</keyword>
<organism evidence="12 13">
    <name type="scientific">Frankliniella occidentalis</name>
    <name type="common">Western flower thrips</name>
    <name type="synonym">Euthrips occidentalis</name>
    <dbReference type="NCBI Taxonomy" id="133901"/>
    <lineage>
        <taxon>Eukaryota</taxon>
        <taxon>Metazoa</taxon>
        <taxon>Ecdysozoa</taxon>
        <taxon>Arthropoda</taxon>
        <taxon>Hexapoda</taxon>
        <taxon>Insecta</taxon>
        <taxon>Pterygota</taxon>
        <taxon>Neoptera</taxon>
        <taxon>Paraneoptera</taxon>
        <taxon>Thysanoptera</taxon>
        <taxon>Terebrantia</taxon>
        <taxon>Thripoidea</taxon>
        <taxon>Thripidae</taxon>
        <taxon>Frankliniella</taxon>
    </lineage>
</organism>
<dbReference type="GO" id="GO:0005576">
    <property type="term" value="C:extracellular region"/>
    <property type="evidence" value="ECO:0007669"/>
    <property type="project" value="UniProtKB-SubCell"/>
</dbReference>
<keyword evidence="6 9" id="KW-0720">Serine protease</keyword>
<dbReference type="Proteomes" id="UP000504606">
    <property type="component" value="Unplaced"/>
</dbReference>
<feature type="chain" id="PRO_5039050749" evidence="10">
    <location>
        <begin position="17"/>
        <end position="281"/>
    </location>
</feature>
<dbReference type="Pfam" id="PF00089">
    <property type="entry name" value="Trypsin"/>
    <property type="match status" value="1"/>
</dbReference>
<evidence type="ECO:0000313" key="12">
    <source>
        <dbReference type="Proteomes" id="UP000504606"/>
    </source>
</evidence>
<evidence type="ECO:0000256" key="10">
    <source>
        <dbReference type="SAM" id="SignalP"/>
    </source>
</evidence>
<evidence type="ECO:0000256" key="9">
    <source>
        <dbReference type="RuleBase" id="RU363034"/>
    </source>
</evidence>
<dbReference type="GeneID" id="127748739"/>
<dbReference type="SUPFAM" id="SSF50494">
    <property type="entry name" value="Trypsin-like serine proteases"/>
    <property type="match status" value="1"/>
</dbReference>
<dbReference type="PROSITE" id="PS00134">
    <property type="entry name" value="TRYPSIN_HIS"/>
    <property type="match status" value="1"/>
</dbReference>
<gene>
    <name evidence="13" type="primary">LOC127748739</name>
</gene>
<dbReference type="PRINTS" id="PR00722">
    <property type="entry name" value="CHYMOTRYPSIN"/>
</dbReference>